<protein>
    <submittedName>
        <fullName evidence="1">Uncharacterized protein</fullName>
    </submittedName>
</protein>
<name>A0A1J5Q783_9ZZZZ</name>
<evidence type="ECO:0000313" key="1">
    <source>
        <dbReference type="EMBL" id="OIQ79518.1"/>
    </source>
</evidence>
<proteinExistence type="predicted"/>
<dbReference type="EMBL" id="MLJW01001200">
    <property type="protein sequence ID" value="OIQ79518.1"/>
    <property type="molecule type" value="Genomic_DNA"/>
</dbReference>
<organism evidence="1">
    <name type="scientific">mine drainage metagenome</name>
    <dbReference type="NCBI Taxonomy" id="410659"/>
    <lineage>
        <taxon>unclassified sequences</taxon>
        <taxon>metagenomes</taxon>
        <taxon>ecological metagenomes</taxon>
    </lineage>
</organism>
<accession>A0A1J5Q783</accession>
<sequence length="221" mass="23235">MDDGSPIRAPVYRPSKGIQRCHGRVAAAGSALNISLRSAAVKYARCTLSASMLRISGAGQYMRFLSADQATKDRTNDRSRLTVVSATFSPRGIIHFASTTSSVSPAISKSAPTAATRSRSVDIAIFFDFSACFDFASASFSYLPTASLMHTDCSAGNVGAGAVGMTDCIARNASIARLWSSSLPSVCNSMPTAVCLMEYVFILSQSTATAPRPKALIVAPN</sequence>
<reference evidence="1" key="1">
    <citation type="submission" date="2016-10" db="EMBL/GenBank/DDBJ databases">
        <title>Sequence of Gallionella enrichment culture.</title>
        <authorList>
            <person name="Poehlein A."/>
            <person name="Muehling M."/>
            <person name="Daniel R."/>
        </authorList>
    </citation>
    <scope>NUCLEOTIDE SEQUENCE</scope>
</reference>
<comment type="caution">
    <text evidence="1">The sequence shown here is derived from an EMBL/GenBank/DDBJ whole genome shotgun (WGS) entry which is preliminary data.</text>
</comment>
<dbReference type="AlphaFoldDB" id="A0A1J5Q783"/>
<gene>
    <name evidence="1" type="ORF">GALL_387370</name>
</gene>